<gene>
    <name evidence="1" type="primary">HIS5</name>
    <name evidence="1" type="ORF">EV182_002336</name>
</gene>
<comment type="caution">
    <text evidence="1">The sequence shown here is derived from an EMBL/GenBank/DDBJ whole genome shotgun (WGS) entry which is preliminary data.</text>
</comment>
<dbReference type="EC" id="2.6.1.9" evidence="1"/>
<organism evidence="1 2">
    <name type="scientific">Spiromyces aspiralis</name>
    <dbReference type="NCBI Taxonomy" id="68401"/>
    <lineage>
        <taxon>Eukaryota</taxon>
        <taxon>Fungi</taxon>
        <taxon>Fungi incertae sedis</taxon>
        <taxon>Zoopagomycota</taxon>
        <taxon>Kickxellomycotina</taxon>
        <taxon>Kickxellomycetes</taxon>
        <taxon>Kickxellales</taxon>
        <taxon>Kickxellaceae</taxon>
        <taxon>Spiromyces</taxon>
    </lineage>
</organism>
<keyword evidence="1" id="KW-0032">Aminotransferase</keyword>
<evidence type="ECO:0000313" key="1">
    <source>
        <dbReference type="EMBL" id="KAJ1674900.1"/>
    </source>
</evidence>
<sequence>MPTTATTDAVIDTAVGNGFDLKSIVRPNIWNLEAYRCARDDFSEGILLDANENSYGPVTGIVAGDHGLQPATDPQTNPLQLHRYPDPLGRSVKQRLLKLRQGIRSPDQIFLGVGSDEVIDLLVRILCVPGQDEILITPPTYGMYKVVAAVNDVGVVRVPLDVEDGRFQLQVDKMLEAIALHPNTKLVWLCSPGNPTATRLETRDIERILNSGYRGVVVVDEAYIDFASYEEDLSLAPLVNKYPNLVVMQTLSKGFGLAGIRLGVAFADPRLVEILNKTKAPYNVSSLTLKVAEGSLDDKSIANMRRTIAHLIKLRDEYLVPELLKLPRVGGIVGTSSANFVLARIVDKDGNPDNELAHHIYNDMASNHSIVVRYRGNELGCEGCLRITVGTEYENQCLIAKLRELLSKAVDK</sequence>
<keyword evidence="1" id="KW-0808">Transferase</keyword>
<dbReference type="Proteomes" id="UP001145114">
    <property type="component" value="Unassembled WGS sequence"/>
</dbReference>
<reference evidence="1" key="1">
    <citation type="submission" date="2022-06" db="EMBL/GenBank/DDBJ databases">
        <title>Phylogenomic reconstructions and comparative analyses of Kickxellomycotina fungi.</title>
        <authorList>
            <person name="Reynolds N.K."/>
            <person name="Stajich J.E."/>
            <person name="Barry K."/>
            <person name="Grigoriev I.V."/>
            <person name="Crous P."/>
            <person name="Smith M.E."/>
        </authorList>
    </citation>
    <scope>NUCLEOTIDE SEQUENCE</scope>
    <source>
        <strain evidence="1">RSA 2271</strain>
    </source>
</reference>
<accession>A0ACC1HE71</accession>
<evidence type="ECO:0000313" key="2">
    <source>
        <dbReference type="Proteomes" id="UP001145114"/>
    </source>
</evidence>
<proteinExistence type="predicted"/>
<protein>
    <submittedName>
        <fullName evidence="1">Histidinol-phosphate transaminase</fullName>
        <ecNumber evidence="1">2.6.1.9</ecNumber>
    </submittedName>
</protein>
<keyword evidence="2" id="KW-1185">Reference proteome</keyword>
<dbReference type="EMBL" id="JAMZIH010005613">
    <property type="protein sequence ID" value="KAJ1674900.1"/>
    <property type="molecule type" value="Genomic_DNA"/>
</dbReference>
<name>A0ACC1HE71_9FUNG</name>